<dbReference type="InterPro" id="IPR050641">
    <property type="entry name" value="RIFMO-like"/>
</dbReference>
<keyword evidence="3" id="KW-0274">FAD</keyword>
<keyword evidence="2" id="KW-0285">Flavoprotein</keyword>
<dbReference type="STRING" id="1502745.SAMN02799620_01968"/>
<evidence type="ECO:0000256" key="2">
    <source>
        <dbReference type="ARBA" id="ARBA00022630"/>
    </source>
</evidence>
<gene>
    <name evidence="5" type="ORF">SAMN02799620_01968</name>
</gene>
<accession>A0A1G4VZY9</accession>
<dbReference type="RefSeq" id="WP_170847185.1">
    <property type="nucleotide sequence ID" value="NZ_FMUB01000003.1"/>
</dbReference>
<dbReference type="Gene3D" id="3.40.30.120">
    <property type="match status" value="1"/>
</dbReference>
<dbReference type="PANTHER" id="PTHR43004:SF19">
    <property type="entry name" value="BINDING MONOOXYGENASE, PUTATIVE (JCVI)-RELATED"/>
    <property type="match status" value="1"/>
</dbReference>
<dbReference type="PROSITE" id="PS51257">
    <property type="entry name" value="PROKAR_LIPOPROTEIN"/>
    <property type="match status" value="1"/>
</dbReference>
<sequence>MSKTHDIVVISGAGPNGLLVACELALAGVRPVVIERLSAPGDEPKANGLVGQVVRLLDMRGLYRTFTGSDEPPKPMQEWIFSGMRVPFSGMSDNPMSLLPIQQPRLVRLLVERAHDLGVDVRWGHELTGVDAHRDGVTVTVSTADETYRLDATYLIGADGGRSTVRRLAGIDFPGHTSGTVARIAHVSLPDELRSATGGIDVPGFGSLRWGHNRLDTGGFIFAEVEPGRPMVGTIEFGQQPDDSAPMTLEELRDSVRRVLGVDLPLDAPVGDGPHALRRIAGQNTRQVDRYRVGNIFLVGDAAHVHSAMGGPGLNLGMQDAMNLGWKIAAAVRGEAPADLLDTYHSERYPVGERVMMQSMSQTALFGPGAEIGALRKLFQEILQLPGVGAHMAHLLAGSDVRYDTADGHPLSGRLVPDVTLGDGRRVAELLHRGRPVLLDLSGASVGAVVGDLADRVDVVVCETDGVGARAMLIRPDGYVAWAADTFGEADWDRLCTALRRWFGVTVATRPDAGRSSSTMGERIG</sequence>
<evidence type="ECO:0000313" key="5">
    <source>
        <dbReference type="EMBL" id="SCX13808.1"/>
    </source>
</evidence>
<name>A0A1G4VZY9_9MYCO</name>
<dbReference type="Gene3D" id="3.50.50.60">
    <property type="entry name" value="FAD/NAD(P)-binding domain"/>
    <property type="match status" value="1"/>
</dbReference>
<evidence type="ECO:0000259" key="4">
    <source>
        <dbReference type="Pfam" id="PF01494"/>
    </source>
</evidence>
<dbReference type="Proteomes" id="UP000199707">
    <property type="component" value="Unassembled WGS sequence"/>
</dbReference>
<protein>
    <submittedName>
        <fullName evidence="5">2-polyprenyl-6-methoxyphenol hydroxylase</fullName>
    </submittedName>
</protein>
<dbReference type="Pfam" id="PF01494">
    <property type="entry name" value="FAD_binding_3"/>
    <property type="match status" value="1"/>
</dbReference>
<dbReference type="Gene3D" id="3.30.70.2450">
    <property type="match status" value="1"/>
</dbReference>
<organism evidence="5 6">
    <name type="scientific">Mycolicibacterium fluoranthenivorans</name>
    <dbReference type="NCBI Taxonomy" id="258505"/>
    <lineage>
        <taxon>Bacteria</taxon>
        <taxon>Bacillati</taxon>
        <taxon>Actinomycetota</taxon>
        <taxon>Actinomycetes</taxon>
        <taxon>Mycobacteriales</taxon>
        <taxon>Mycobacteriaceae</taxon>
        <taxon>Mycolicibacterium</taxon>
    </lineage>
</organism>
<dbReference type="GO" id="GO:0071949">
    <property type="term" value="F:FAD binding"/>
    <property type="evidence" value="ECO:0007669"/>
    <property type="project" value="InterPro"/>
</dbReference>
<dbReference type="EMBL" id="FMUB01000003">
    <property type="protein sequence ID" value="SCX13808.1"/>
    <property type="molecule type" value="Genomic_DNA"/>
</dbReference>
<dbReference type="PANTHER" id="PTHR43004">
    <property type="entry name" value="TRK SYSTEM POTASSIUM UPTAKE PROTEIN"/>
    <property type="match status" value="1"/>
</dbReference>
<feature type="domain" description="FAD-binding" evidence="4">
    <location>
        <begin position="8"/>
        <end position="359"/>
    </location>
</feature>
<dbReference type="PRINTS" id="PR00420">
    <property type="entry name" value="RNGMNOXGNASE"/>
</dbReference>
<dbReference type="AlphaFoldDB" id="A0A1G4VZY9"/>
<dbReference type="SUPFAM" id="SSF51905">
    <property type="entry name" value="FAD/NAD(P)-binding domain"/>
    <property type="match status" value="1"/>
</dbReference>
<dbReference type="Pfam" id="PF21274">
    <property type="entry name" value="Rng_hyd_C"/>
    <property type="match status" value="1"/>
</dbReference>
<proteinExistence type="predicted"/>
<evidence type="ECO:0000313" key="6">
    <source>
        <dbReference type="Proteomes" id="UP000199707"/>
    </source>
</evidence>
<dbReference type="InterPro" id="IPR002938">
    <property type="entry name" value="FAD-bd"/>
</dbReference>
<evidence type="ECO:0000256" key="3">
    <source>
        <dbReference type="ARBA" id="ARBA00022827"/>
    </source>
</evidence>
<reference evidence="6" key="1">
    <citation type="submission" date="2016-10" db="EMBL/GenBank/DDBJ databases">
        <authorList>
            <person name="Varghese N."/>
            <person name="Submissions S."/>
        </authorList>
    </citation>
    <scope>NUCLEOTIDE SEQUENCE [LARGE SCALE GENOMIC DNA]</scope>
    <source>
        <strain evidence="6">UNC267MFSha1.1M11</strain>
    </source>
</reference>
<dbReference type="InterPro" id="IPR036188">
    <property type="entry name" value="FAD/NAD-bd_sf"/>
</dbReference>
<evidence type="ECO:0000256" key="1">
    <source>
        <dbReference type="ARBA" id="ARBA00001974"/>
    </source>
</evidence>
<comment type="cofactor">
    <cofactor evidence="1">
        <name>FAD</name>
        <dbReference type="ChEBI" id="CHEBI:57692"/>
    </cofactor>
</comment>
<dbReference type="GO" id="GO:0016709">
    <property type="term" value="F:oxidoreductase activity, acting on paired donors, with incorporation or reduction of molecular oxygen, NAD(P)H as one donor, and incorporation of one atom of oxygen"/>
    <property type="evidence" value="ECO:0007669"/>
    <property type="project" value="UniProtKB-ARBA"/>
</dbReference>